<dbReference type="Proteomes" id="UP000515150">
    <property type="component" value="Chromosome 21"/>
</dbReference>
<sequence length="329" mass="37345">MSNTSSLFVFSLSGFSSTTNFRLTLFSLTLLCYFLILVVNVSIILTIILDENLHEPMYIFLCNLCVNALYGTAGFYPKFAYDLLSDIHNLSFAGCLLQVFILQSYAKVDYSILVLMAYDRYVAICRPLEYRHVMSVRATALLVTLSWLVPLCCETIVIGLTSTLKLCGSQIQKLYCENWSIVKLACSSTSANNIVGMFFIIFYMAHVFFIVCSYLCLVKSALKSREGRRKFLQTCVPHLFCLFNVSAVLLFDVMYSRYGSASLPKSVENFVSIEFIIFPPTFNPVIYGLILTKIRGRIMHLFMMSGQNLRSVWIKVDGKQIKSNIITFN</sequence>
<keyword evidence="11" id="KW-0325">Glycoprotein</keyword>
<keyword evidence="2" id="KW-1003">Cell membrane</keyword>
<evidence type="ECO:0000256" key="8">
    <source>
        <dbReference type="ARBA" id="ARBA00023136"/>
    </source>
</evidence>
<dbReference type="InterPro" id="IPR000725">
    <property type="entry name" value="Olfact_rcpt"/>
</dbReference>
<dbReference type="PANTHER" id="PTHR26451:SF871">
    <property type="entry name" value="ODORANT RECEPTOR-RELATED"/>
    <property type="match status" value="1"/>
</dbReference>
<dbReference type="PROSITE" id="PS50262">
    <property type="entry name" value="G_PROTEIN_RECEP_F1_2"/>
    <property type="match status" value="1"/>
</dbReference>
<keyword evidence="5" id="KW-0552">Olfaction</keyword>
<dbReference type="KEGG" id="bspl:114847022"/>
<keyword evidence="10" id="KW-0675">Receptor</keyword>
<dbReference type="FunFam" id="1.20.1070.10:FF:000024">
    <property type="entry name" value="Olfactory receptor"/>
    <property type="match status" value="1"/>
</dbReference>
<feature type="transmembrane region" description="Helical" evidence="13">
    <location>
        <begin position="139"/>
        <end position="160"/>
    </location>
</feature>
<evidence type="ECO:0000313" key="15">
    <source>
        <dbReference type="Proteomes" id="UP000515150"/>
    </source>
</evidence>
<keyword evidence="4 13" id="KW-0812">Transmembrane</keyword>
<evidence type="ECO:0000313" key="16">
    <source>
        <dbReference type="RefSeq" id="XP_028992141.1"/>
    </source>
</evidence>
<evidence type="ECO:0000256" key="7">
    <source>
        <dbReference type="ARBA" id="ARBA00023040"/>
    </source>
</evidence>
<dbReference type="GO" id="GO:0004930">
    <property type="term" value="F:G protein-coupled receptor activity"/>
    <property type="evidence" value="ECO:0007669"/>
    <property type="project" value="UniProtKB-KW"/>
</dbReference>
<feature type="transmembrane region" description="Helical" evidence="13">
    <location>
        <begin position="56"/>
        <end position="76"/>
    </location>
</feature>
<dbReference type="InterPro" id="IPR000276">
    <property type="entry name" value="GPCR_Rhodpsn"/>
</dbReference>
<feature type="transmembrane region" description="Helical" evidence="13">
    <location>
        <begin position="96"/>
        <end position="118"/>
    </location>
</feature>
<dbReference type="InterPro" id="IPR017452">
    <property type="entry name" value="GPCR_Rhodpsn_7TM"/>
</dbReference>
<feature type="domain" description="G-protein coupled receptors family 1 profile" evidence="14">
    <location>
        <begin position="39"/>
        <end position="287"/>
    </location>
</feature>
<proteinExistence type="predicted"/>
<evidence type="ECO:0000256" key="5">
    <source>
        <dbReference type="ARBA" id="ARBA00022725"/>
    </source>
</evidence>
<dbReference type="FunCoup" id="A0A6P7LC01">
    <property type="interactions" value="256"/>
</dbReference>
<dbReference type="PROSITE" id="PS00237">
    <property type="entry name" value="G_PROTEIN_RECEP_F1_1"/>
    <property type="match status" value="1"/>
</dbReference>
<name>A0A6P7LC01_BETSP</name>
<reference evidence="16" key="1">
    <citation type="submission" date="2025-08" db="UniProtKB">
        <authorList>
            <consortium name="RefSeq"/>
        </authorList>
    </citation>
    <scope>IDENTIFICATION</scope>
</reference>
<gene>
    <name evidence="16" type="primary">LOC114847022</name>
</gene>
<accession>A0A6P7LC01</accession>
<keyword evidence="7" id="KW-0297">G-protein coupled receptor</keyword>
<evidence type="ECO:0000256" key="10">
    <source>
        <dbReference type="ARBA" id="ARBA00023170"/>
    </source>
</evidence>
<feature type="transmembrane region" description="Helical" evidence="13">
    <location>
        <begin position="270"/>
        <end position="290"/>
    </location>
</feature>
<evidence type="ECO:0000256" key="3">
    <source>
        <dbReference type="ARBA" id="ARBA00022606"/>
    </source>
</evidence>
<evidence type="ECO:0000256" key="6">
    <source>
        <dbReference type="ARBA" id="ARBA00022989"/>
    </source>
</evidence>
<protein>
    <submittedName>
        <fullName evidence="16">Olfactory receptor 13-like</fullName>
    </submittedName>
</protein>
<evidence type="ECO:0000256" key="9">
    <source>
        <dbReference type="ARBA" id="ARBA00023157"/>
    </source>
</evidence>
<feature type="transmembrane region" description="Helical" evidence="13">
    <location>
        <begin position="239"/>
        <end position="258"/>
    </location>
</feature>
<dbReference type="OrthoDB" id="6151005at2759"/>
<evidence type="ECO:0000256" key="2">
    <source>
        <dbReference type="ARBA" id="ARBA00022475"/>
    </source>
</evidence>
<dbReference type="GO" id="GO:0005886">
    <property type="term" value="C:plasma membrane"/>
    <property type="evidence" value="ECO:0007669"/>
    <property type="project" value="UniProtKB-SubCell"/>
</dbReference>
<evidence type="ECO:0000259" key="14">
    <source>
        <dbReference type="PROSITE" id="PS50262"/>
    </source>
</evidence>
<evidence type="ECO:0000256" key="4">
    <source>
        <dbReference type="ARBA" id="ARBA00022692"/>
    </source>
</evidence>
<dbReference type="AlphaFoldDB" id="A0A6P7LC01"/>
<keyword evidence="8 13" id="KW-0472">Membrane</keyword>
<organism evidence="15 16">
    <name type="scientific">Betta splendens</name>
    <name type="common">Siamese fighting fish</name>
    <dbReference type="NCBI Taxonomy" id="158456"/>
    <lineage>
        <taxon>Eukaryota</taxon>
        <taxon>Metazoa</taxon>
        <taxon>Chordata</taxon>
        <taxon>Craniata</taxon>
        <taxon>Vertebrata</taxon>
        <taxon>Euteleostomi</taxon>
        <taxon>Actinopterygii</taxon>
        <taxon>Neopterygii</taxon>
        <taxon>Teleostei</taxon>
        <taxon>Neoteleostei</taxon>
        <taxon>Acanthomorphata</taxon>
        <taxon>Anabantaria</taxon>
        <taxon>Anabantiformes</taxon>
        <taxon>Anabantoidei</taxon>
        <taxon>Osphronemidae</taxon>
        <taxon>Betta</taxon>
    </lineage>
</organism>
<keyword evidence="15" id="KW-1185">Reference proteome</keyword>
<keyword evidence="3" id="KW-0716">Sensory transduction</keyword>
<dbReference type="GO" id="GO:0005549">
    <property type="term" value="F:odorant binding"/>
    <property type="evidence" value="ECO:0007669"/>
    <property type="project" value="TreeGrafter"/>
</dbReference>
<keyword evidence="12" id="KW-0807">Transducer</keyword>
<dbReference type="GO" id="GO:0004984">
    <property type="term" value="F:olfactory receptor activity"/>
    <property type="evidence" value="ECO:0007669"/>
    <property type="project" value="InterPro"/>
</dbReference>
<dbReference type="GeneID" id="114847022"/>
<dbReference type="PRINTS" id="PR00245">
    <property type="entry name" value="OLFACTORYR"/>
</dbReference>
<feature type="transmembrane region" description="Helical" evidence="13">
    <location>
        <begin position="26"/>
        <end position="49"/>
    </location>
</feature>
<evidence type="ECO:0000256" key="12">
    <source>
        <dbReference type="ARBA" id="ARBA00023224"/>
    </source>
</evidence>
<dbReference type="PANTHER" id="PTHR26451">
    <property type="entry name" value="G_PROTEIN_RECEP_F1_2 DOMAIN-CONTAINING PROTEIN"/>
    <property type="match status" value="1"/>
</dbReference>
<evidence type="ECO:0000256" key="1">
    <source>
        <dbReference type="ARBA" id="ARBA00004651"/>
    </source>
</evidence>
<evidence type="ECO:0000256" key="13">
    <source>
        <dbReference type="SAM" id="Phobius"/>
    </source>
</evidence>
<evidence type="ECO:0000256" key="11">
    <source>
        <dbReference type="ARBA" id="ARBA00023180"/>
    </source>
</evidence>
<dbReference type="Pfam" id="PF13853">
    <property type="entry name" value="7tm_4"/>
    <property type="match status" value="1"/>
</dbReference>
<comment type="subcellular location">
    <subcellularLocation>
        <location evidence="1">Cell membrane</location>
        <topology evidence="1">Multi-pass membrane protein</topology>
    </subcellularLocation>
</comment>
<dbReference type="Gene3D" id="1.20.1070.10">
    <property type="entry name" value="Rhodopsin 7-helix transmembrane proteins"/>
    <property type="match status" value="1"/>
</dbReference>
<dbReference type="InParanoid" id="A0A6P7LC01"/>
<dbReference type="RefSeq" id="XP_028992141.1">
    <property type="nucleotide sequence ID" value="XM_029136308.1"/>
</dbReference>
<dbReference type="InterPro" id="IPR052921">
    <property type="entry name" value="GPCR1_Superfamily_Member"/>
</dbReference>
<keyword evidence="9" id="KW-1015">Disulfide bond</keyword>
<keyword evidence="6 13" id="KW-1133">Transmembrane helix</keyword>
<feature type="transmembrane region" description="Helical" evidence="13">
    <location>
        <begin position="194"/>
        <end position="218"/>
    </location>
</feature>
<dbReference type="SUPFAM" id="SSF81321">
    <property type="entry name" value="Family A G protein-coupled receptor-like"/>
    <property type="match status" value="1"/>
</dbReference>